<dbReference type="SUPFAM" id="SSF46938">
    <property type="entry name" value="CRAL/TRIO N-terminal domain"/>
    <property type="match status" value="1"/>
</dbReference>
<keyword evidence="3" id="KW-0333">Golgi apparatus</keyword>
<dbReference type="InterPro" id="IPR036865">
    <property type="entry name" value="CRAL-TRIO_dom_sf"/>
</dbReference>
<evidence type="ECO:0000256" key="5">
    <source>
        <dbReference type="SAM" id="Coils"/>
    </source>
</evidence>
<dbReference type="SUPFAM" id="SSF52087">
    <property type="entry name" value="CRAL/TRIO domain"/>
    <property type="match status" value="1"/>
</dbReference>
<feature type="domain" description="CRAL-TRIO" evidence="6">
    <location>
        <begin position="104"/>
        <end position="287"/>
    </location>
</feature>
<evidence type="ECO:0000256" key="3">
    <source>
        <dbReference type="ARBA" id="ARBA00023034"/>
    </source>
</evidence>
<comment type="similarity">
    <text evidence="4">Belongs to the SFH family.</text>
</comment>
<keyword evidence="5" id="KW-0175">Coiled coil</keyword>
<dbReference type="InterPro" id="IPR036273">
    <property type="entry name" value="CRAL/TRIO_N_dom_sf"/>
</dbReference>
<proteinExistence type="inferred from homology"/>
<dbReference type="PROSITE" id="PS50191">
    <property type="entry name" value="CRAL_TRIO"/>
    <property type="match status" value="1"/>
</dbReference>
<comment type="subcellular location">
    <subcellularLocation>
        <location evidence="1">Cell membrane</location>
        <topology evidence="1">Peripheral membrane protein</topology>
    </subcellularLocation>
    <subcellularLocation>
        <location evidence="2">Golgi apparatus membrane</location>
        <topology evidence="2">Peripheral membrane protein</topology>
    </subcellularLocation>
</comment>
<dbReference type="Proteomes" id="UP000636709">
    <property type="component" value="Unassembled WGS sequence"/>
</dbReference>
<evidence type="ECO:0000256" key="2">
    <source>
        <dbReference type="ARBA" id="ARBA00004395"/>
    </source>
</evidence>
<dbReference type="AlphaFoldDB" id="A0A835AP42"/>
<dbReference type="EMBL" id="JACEFO010002306">
    <property type="protein sequence ID" value="KAF8666490.1"/>
    <property type="molecule type" value="Genomic_DNA"/>
</dbReference>
<name>A0A835AP42_9POAL</name>
<dbReference type="GO" id="GO:0000139">
    <property type="term" value="C:Golgi membrane"/>
    <property type="evidence" value="ECO:0007669"/>
    <property type="project" value="UniProtKB-SubCell"/>
</dbReference>
<dbReference type="InterPro" id="IPR051026">
    <property type="entry name" value="PI/PC_transfer"/>
</dbReference>
<evidence type="ECO:0000313" key="8">
    <source>
        <dbReference type="Proteomes" id="UP000636709"/>
    </source>
</evidence>
<protein>
    <recommendedName>
        <fullName evidence="6">CRAL-TRIO domain-containing protein</fullName>
    </recommendedName>
</protein>
<dbReference type="PANTHER" id="PTHR45657:SF43">
    <property type="entry name" value="PHOSPHATIDYLINOSITOL_PHOSPHATIDYLCHOLINE TRANSFER PROTEIN SFH9"/>
    <property type="match status" value="1"/>
</dbReference>
<keyword evidence="8" id="KW-1185">Reference proteome</keyword>
<evidence type="ECO:0000259" key="6">
    <source>
        <dbReference type="PROSITE" id="PS50191"/>
    </source>
</evidence>
<dbReference type="Gene3D" id="1.10.8.20">
    <property type="entry name" value="N-terminal domain of phosphatidylinositol transfer protein sec14p"/>
    <property type="match status" value="1"/>
</dbReference>
<evidence type="ECO:0000313" key="7">
    <source>
        <dbReference type="EMBL" id="KAF8666490.1"/>
    </source>
</evidence>
<gene>
    <name evidence="7" type="ORF">HU200_053603</name>
</gene>
<evidence type="ECO:0000256" key="4">
    <source>
        <dbReference type="ARBA" id="ARBA00038020"/>
    </source>
</evidence>
<dbReference type="SMART" id="SM00516">
    <property type="entry name" value="SEC14"/>
    <property type="match status" value="1"/>
</dbReference>
<organism evidence="7 8">
    <name type="scientific">Digitaria exilis</name>
    <dbReference type="NCBI Taxonomy" id="1010633"/>
    <lineage>
        <taxon>Eukaryota</taxon>
        <taxon>Viridiplantae</taxon>
        <taxon>Streptophyta</taxon>
        <taxon>Embryophyta</taxon>
        <taxon>Tracheophyta</taxon>
        <taxon>Spermatophyta</taxon>
        <taxon>Magnoliopsida</taxon>
        <taxon>Liliopsida</taxon>
        <taxon>Poales</taxon>
        <taxon>Poaceae</taxon>
        <taxon>PACMAD clade</taxon>
        <taxon>Panicoideae</taxon>
        <taxon>Panicodae</taxon>
        <taxon>Paniceae</taxon>
        <taxon>Anthephorinae</taxon>
        <taxon>Digitaria</taxon>
    </lineage>
</organism>
<dbReference type="PANTHER" id="PTHR45657">
    <property type="entry name" value="CRAL-TRIO DOMAIN-CONTAINING PROTEIN YKL091C-RELATED"/>
    <property type="match status" value="1"/>
</dbReference>
<reference evidence="7" key="1">
    <citation type="submission" date="2020-07" db="EMBL/GenBank/DDBJ databases">
        <title>Genome sequence and genetic diversity analysis of an under-domesticated orphan crop, white fonio (Digitaria exilis).</title>
        <authorList>
            <person name="Bennetzen J.L."/>
            <person name="Chen S."/>
            <person name="Ma X."/>
            <person name="Wang X."/>
            <person name="Yssel A.E.J."/>
            <person name="Chaluvadi S.R."/>
            <person name="Johnson M."/>
            <person name="Gangashetty P."/>
            <person name="Hamidou F."/>
            <person name="Sanogo M.D."/>
            <person name="Zwaenepoel A."/>
            <person name="Wallace J."/>
            <person name="Van De Peer Y."/>
            <person name="Van Deynze A."/>
        </authorList>
    </citation>
    <scope>NUCLEOTIDE SEQUENCE</scope>
    <source>
        <tissue evidence="7">Leaves</tissue>
    </source>
</reference>
<dbReference type="Gene3D" id="3.40.525.10">
    <property type="entry name" value="CRAL-TRIO lipid binding domain"/>
    <property type="match status" value="1"/>
</dbReference>
<dbReference type="Pfam" id="PF00650">
    <property type="entry name" value="CRAL_TRIO"/>
    <property type="match status" value="1"/>
</dbReference>
<comment type="caution">
    <text evidence="7">The sequence shown here is derived from an EMBL/GenBank/DDBJ whole genome shotgun (WGS) entry which is preliminary data.</text>
</comment>
<dbReference type="OrthoDB" id="1434354at2759"/>
<dbReference type="InterPro" id="IPR001251">
    <property type="entry name" value="CRAL-TRIO_dom"/>
</dbReference>
<dbReference type="CDD" id="cd00170">
    <property type="entry name" value="SEC14"/>
    <property type="match status" value="1"/>
</dbReference>
<accession>A0A835AP42</accession>
<evidence type="ECO:0000256" key="1">
    <source>
        <dbReference type="ARBA" id="ARBA00004202"/>
    </source>
</evidence>
<dbReference type="GO" id="GO:0005886">
    <property type="term" value="C:plasma membrane"/>
    <property type="evidence" value="ECO:0007669"/>
    <property type="project" value="UniProtKB-SubCell"/>
</dbReference>
<feature type="coiled-coil region" evidence="5">
    <location>
        <begin position="370"/>
        <end position="397"/>
    </location>
</feature>
<sequence length="425" mass="48597">MEAGGAAEEEARAVEEFRQALVTRDLLPPQFDDKYTMRRGMIYVSDPPRVYISKVLLLTGLCYCRFLKARGFDIDKTIDMWSEMLKWRKEFGADSILTDFVFDELEDVLLYYPHGFHGVDRDGRPIYIEILGKVDPTKLLNVTTVERFLKYHVQSLERLFAEKYPACSVASKKHVDTITTILDVKGVNWMKVSKLAREVVLHINKIDGDNYPEILHRMFIVNAGSGFRLLWGALRGLIDPNTAEKIEVRQKDNLSESALMETGHLSDENLACQDIESDVQVTLEKSQLSGSSLVPLKMLSSPNTPVNKKDHVITPRLPTVSSTVACIKSNGPIDKDCTAPCLERLRRLEQAVMELNQRSPRIPPEKEDLIEESMRRLRSIESDIKKTQRALNRTSLKQLKLEQKVENWKESMLTNSCRFSYCKTL</sequence>